<dbReference type="NCBIfam" id="TIGR01472">
    <property type="entry name" value="gmd"/>
    <property type="match status" value="1"/>
</dbReference>
<dbReference type="EMBL" id="FXUA01000008">
    <property type="protein sequence ID" value="SMP33402.1"/>
    <property type="molecule type" value="Genomic_DNA"/>
</dbReference>
<evidence type="ECO:0000256" key="4">
    <source>
        <dbReference type="ARBA" id="ARBA00023239"/>
    </source>
</evidence>
<comment type="cofactor">
    <cofactor evidence="1 5">
        <name>NADP(+)</name>
        <dbReference type="ChEBI" id="CHEBI:58349"/>
    </cofactor>
</comment>
<comment type="caution">
    <text evidence="5">Lacks conserved residue(s) required for the propagation of feature annotation.</text>
</comment>
<dbReference type="HAMAP" id="MF_00955">
    <property type="entry name" value="GDP_Man_dehydratase"/>
    <property type="match status" value="1"/>
</dbReference>
<organism evidence="7 8">
    <name type="scientific">Algoriphagus winogradskyi</name>
    <dbReference type="NCBI Taxonomy" id="237017"/>
    <lineage>
        <taxon>Bacteria</taxon>
        <taxon>Pseudomonadati</taxon>
        <taxon>Bacteroidota</taxon>
        <taxon>Cytophagia</taxon>
        <taxon>Cytophagales</taxon>
        <taxon>Cyclobacteriaceae</taxon>
        <taxon>Algoriphagus</taxon>
    </lineage>
</organism>
<comment type="similarity">
    <text evidence="2 5">Belongs to the NAD(P)-dependent epimerase/dehydratase family. GDP-mannose 4,6-dehydratase subfamily.</text>
</comment>
<feature type="domain" description="NAD(P)-binding" evidence="6">
    <location>
        <begin position="5"/>
        <end position="372"/>
    </location>
</feature>
<dbReference type="RefSeq" id="WP_283414426.1">
    <property type="nucleotide sequence ID" value="NZ_FXUA01000008.1"/>
</dbReference>
<dbReference type="InterPro" id="IPR036291">
    <property type="entry name" value="NAD(P)-bd_dom_sf"/>
</dbReference>
<sequence>MKTALITGITGQDGSYLAELLLEKGYMVHGIKRRASSFNTQRIDHLYQDQHEKSVNFKLHYGDLTDSMNIIRIIQEVQPDEIYNLGAMSHVKVSFDSPEYVANVDGLGTLRILEAVRILGLEKKTRIYQASTSELYGGMPENKNAAGFYDENSPFYPRSPYGAAKIYGFWITKNYREAYNMFACNGILFNHESPRRGETFVTRKITMATAAIAMGLQDCLYLGNMEALRDWGHAKDYVKAMWLILQQEKPEDFVIATGVTTKVRDFVEMSFAHVGFKIRWKGEGVNEVGVLESVDAKKYFESTGKELIVNGSELNVNGLTLNNLTINSEIIRVDPTYFRPTEVDLLLGDPTKSKTQLGWTPEYDLAGLVNDMMISEVKLVQKNMHLVERGHEVFRHAE</sequence>
<dbReference type="InterPro" id="IPR006368">
    <property type="entry name" value="GDP_Man_deHydtase"/>
</dbReference>
<evidence type="ECO:0000256" key="5">
    <source>
        <dbReference type="HAMAP-Rule" id="MF_00955"/>
    </source>
</evidence>
<dbReference type="SUPFAM" id="SSF51735">
    <property type="entry name" value="NAD(P)-binding Rossmann-fold domains"/>
    <property type="match status" value="1"/>
</dbReference>
<dbReference type="CDD" id="cd05260">
    <property type="entry name" value="GDP_MD_SDR_e"/>
    <property type="match status" value="1"/>
</dbReference>
<dbReference type="PANTHER" id="PTHR43715">
    <property type="entry name" value="GDP-MANNOSE 4,6-DEHYDRATASE"/>
    <property type="match status" value="1"/>
</dbReference>
<evidence type="ECO:0000256" key="3">
    <source>
        <dbReference type="ARBA" id="ARBA00011989"/>
    </source>
</evidence>
<gene>
    <name evidence="5" type="primary">gmd</name>
    <name evidence="7" type="ORF">SAMN06265367_108173</name>
</gene>
<evidence type="ECO:0000256" key="1">
    <source>
        <dbReference type="ARBA" id="ARBA00001937"/>
    </source>
</evidence>
<protein>
    <recommendedName>
        <fullName evidence="3 5">GDP-mannose 4,6-dehydratase</fullName>
        <ecNumber evidence="3 5">4.2.1.47</ecNumber>
    </recommendedName>
    <alternativeName>
        <fullName evidence="5">GDP-D-mannose dehydratase</fullName>
    </alternativeName>
</protein>
<comment type="function">
    <text evidence="5">Catalyzes the conversion of GDP-D-mannose to GDP-4-dehydro-6-deoxy-D-mannose.</text>
</comment>
<dbReference type="Proteomes" id="UP001157915">
    <property type="component" value="Unassembled WGS sequence"/>
</dbReference>
<proteinExistence type="inferred from homology"/>
<keyword evidence="5" id="KW-0521">NADP</keyword>
<dbReference type="Gene3D" id="3.90.25.10">
    <property type="entry name" value="UDP-galactose 4-epimerase, domain 1"/>
    <property type="match status" value="1"/>
</dbReference>
<evidence type="ECO:0000313" key="8">
    <source>
        <dbReference type="Proteomes" id="UP001157915"/>
    </source>
</evidence>
<dbReference type="InterPro" id="IPR016040">
    <property type="entry name" value="NAD(P)-bd_dom"/>
</dbReference>
<name>A0ABY1PH42_9BACT</name>
<reference evidence="7 8" key="1">
    <citation type="submission" date="2017-05" db="EMBL/GenBank/DDBJ databases">
        <authorList>
            <person name="Varghese N."/>
            <person name="Submissions S."/>
        </authorList>
    </citation>
    <scope>NUCLEOTIDE SEQUENCE [LARGE SCALE GENOMIC DNA]</scope>
    <source>
        <strain evidence="7 8">DSM 15360</strain>
    </source>
</reference>
<dbReference type="Gene3D" id="3.40.50.720">
    <property type="entry name" value="NAD(P)-binding Rossmann-like Domain"/>
    <property type="match status" value="1"/>
</dbReference>
<evidence type="ECO:0000259" key="6">
    <source>
        <dbReference type="Pfam" id="PF16363"/>
    </source>
</evidence>
<comment type="caution">
    <text evidence="7">The sequence shown here is derived from an EMBL/GenBank/DDBJ whole genome shotgun (WGS) entry which is preliminary data.</text>
</comment>
<evidence type="ECO:0000256" key="2">
    <source>
        <dbReference type="ARBA" id="ARBA00009263"/>
    </source>
</evidence>
<keyword evidence="8" id="KW-1185">Reference proteome</keyword>
<evidence type="ECO:0000313" key="7">
    <source>
        <dbReference type="EMBL" id="SMP33402.1"/>
    </source>
</evidence>
<dbReference type="EC" id="4.2.1.47" evidence="3 5"/>
<comment type="catalytic activity">
    <reaction evidence="5">
        <text>GDP-alpha-D-mannose = GDP-4-dehydro-alpha-D-rhamnose + H2O</text>
        <dbReference type="Rhea" id="RHEA:23820"/>
        <dbReference type="ChEBI" id="CHEBI:15377"/>
        <dbReference type="ChEBI" id="CHEBI:57527"/>
        <dbReference type="ChEBI" id="CHEBI:57964"/>
        <dbReference type="EC" id="4.2.1.47"/>
    </reaction>
</comment>
<dbReference type="Pfam" id="PF16363">
    <property type="entry name" value="GDP_Man_Dehyd"/>
    <property type="match status" value="1"/>
</dbReference>
<keyword evidence="4 5" id="KW-0456">Lyase</keyword>
<dbReference type="PANTHER" id="PTHR43715:SF1">
    <property type="entry name" value="GDP-MANNOSE 4,6 DEHYDRATASE"/>
    <property type="match status" value="1"/>
</dbReference>
<accession>A0ABY1PH42</accession>